<dbReference type="Proteomes" id="UP000054097">
    <property type="component" value="Unassembled WGS sequence"/>
</dbReference>
<accession>A0A0C3B6Q1</accession>
<dbReference type="HOGENOM" id="CLU_036229_0_0_1"/>
<feature type="non-terminal residue" evidence="1">
    <location>
        <position position="1"/>
    </location>
</feature>
<protein>
    <recommendedName>
        <fullName evidence="3">F-box domain-containing protein</fullName>
    </recommendedName>
</protein>
<organism evidence="1 2">
    <name type="scientific">Serendipita vermifera MAFF 305830</name>
    <dbReference type="NCBI Taxonomy" id="933852"/>
    <lineage>
        <taxon>Eukaryota</taxon>
        <taxon>Fungi</taxon>
        <taxon>Dikarya</taxon>
        <taxon>Basidiomycota</taxon>
        <taxon>Agaricomycotina</taxon>
        <taxon>Agaricomycetes</taxon>
        <taxon>Sebacinales</taxon>
        <taxon>Serendipitaceae</taxon>
        <taxon>Serendipita</taxon>
    </lineage>
</organism>
<reference evidence="2" key="2">
    <citation type="submission" date="2015-01" db="EMBL/GenBank/DDBJ databases">
        <title>Evolutionary Origins and Diversification of the Mycorrhizal Mutualists.</title>
        <authorList>
            <consortium name="DOE Joint Genome Institute"/>
            <consortium name="Mycorrhizal Genomics Consortium"/>
            <person name="Kohler A."/>
            <person name="Kuo A."/>
            <person name="Nagy L.G."/>
            <person name="Floudas D."/>
            <person name="Copeland A."/>
            <person name="Barry K.W."/>
            <person name="Cichocki N."/>
            <person name="Veneault-Fourrey C."/>
            <person name="LaButti K."/>
            <person name="Lindquist E.A."/>
            <person name="Lipzen A."/>
            <person name="Lundell T."/>
            <person name="Morin E."/>
            <person name="Murat C."/>
            <person name="Riley R."/>
            <person name="Ohm R."/>
            <person name="Sun H."/>
            <person name="Tunlid A."/>
            <person name="Henrissat B."/>
            <person name="Grigoriev I.V."/>
            <person name="Hibbett D.S."/>
            <person name="Martin F."/>
        </authorList>
    </citation>
    <scope>NUCLEOTIDE SEQUENCE [LARGE SCALE GENOMIC DNA]</scope>
    <source>
        <strain evidence="2">MAFF 305830</strain>
    </source>
</reference>
<dbReference type="EMBL" id="KN824296">
    <property type="protein sequence ID" value="KIM27824.1"/>
    <property type="molecule type" value="Genomic_DNA"/>
</dbReference>
<dbReference type="InterPro" id="IPR032675">
    <property type="entry name" value="LRR_dom_sf"/>
</dbReference>
<dbReference type="OrthoDB" id="3273780at2759"/>
<dbReference type="Gene3D" id="3.80.10.10">
    <property type="entry name" value="Ribonuclease Inhibitor"/>
    <property type="match status" value="1"/>
</dbReference>
<sequence length="439" mass="50434">MFDYSRIPVEIWHLILLAVIDVPYVLDTMISDADYWRTSPLYHDVKVYAESERCRKSMRLVCRTWRAYMDGYKHRWITYDTGTDADSRQQDEFRDVLNASVISSLDGCVPSRPRRLMFHVRGENDVERFRKLVENSARKLTILFTECSEGNEDALFEHLLSHSAELPNLRFLAICGPTRFIMPLRALSTAFPKLLSLAISHNRSATYLFSSHDTLVLPSLEVLGLDVSQTSADAVKSWDLRGLRQLHTRLSGECIGGVNISLEPIRLLGSNLTVLNIHKLRASGAAILLPFEFWTWCPRLRELLVFLSAVYLDAPAPEDHPLKSIIHWPHFDTTDLSNPWITGTSLSQTSILPHNMNLFPINLQVLIIWKSWPQYSELLSHRYGLSETEDFLVKLDEVCTRRLIRVEDRDRITLHKYLETRDNFIAVPAHSGDIDDDSS</sequence>
<reference evidence="1 2" key="1">
    <citation type="submission" date="2014-04" db="EMBL/GenBank/DDBJ databases">
        <authorList>
            <consortium name="DOE Joint Genome Institute"/>
            <person name="Kuo A."/>
            <person name="Zuccaro A."/>
            <person name="Kohler A."/>
            <person name="Nagy L.G."/>
            <person name="Floudas D."/>
            <person name="Copeland A."/>
            <person name="Barry K.W."/>
            <person name="Cichocki N."/>
            <person name="Veneault-Fourrey C."/>
            <person name="LaButti K."/>
            <person name="Lindquist E.A."/>
            <person name="Lipzen A."/>
            <person name="Lundell T."/>
            <person name="Morin E."/>
            <person name="Murat C."/>
            <person name="Sun H."/>
            <person name="Tunlid A."/>
            <person name="Henrissat B."/>
            <person name="Grigoriev I.V."/>
            <person name="Hibbett D.S."/>
            <person name="Martin F."/>
            <person name="Nordberg H.P."/>
            <person name="Cantor M.N."/>
            <person name="Hua S.X."/>
        </authorList>
    </citation>
    <scope>NUCLEOTIDE SEQUENCE [LARGE SCALE GENOMIC DNA]</scope>
    <source>
        <strain evidence="1 2">MAFF 305830</strain>
    </source>
</reference>
<dbReference type="AlphaFoldDB" id="A0A0C3B6Q1"/>
<gene>
    <name evidence="1" type="ORF">M408DRAFT_329768</name>
</gene>
<name>A0A0C3B6Q1_SERVB</name>
<keyword evidence="2" id="KW-1185">Reference proteome</keyword>
<dbReference type="SUPFAM" id="SSF52058">
    <property type="entry name" value="L domain-like"/>
    <property type="match status" value="1"/>
</dbReference>
<evidence type="ECO:0000313" key="1">
    <source>
        <dbReference type="EMBL" id="KIM27824.1"/>
    </source>
</evidence>
<evidence type="ECO:0008006" key="3">
    <source>
        <dbReference type="Google" id="ProtNLM"/>
    </source>
</evidence>
<proteinExistence type="predicted"/>
<evidence type="ECO:0000313" key="2">
    <source>
        <dbReference type="Proteomes" id="UP000054097"/>
    </source>
</evidence>